<comment type="caution">
    <text evidence="3">The sequence shown here is derived from an EMBL/GenBank/DDBJ whole genome shotgun (WGS) entry which is preliminary data.</text>
</comment>
<protein>
    <recommendedName>
        <fullName evidence="2">Reverse transcriptase/retrotransposon-derived protein RNase H-like domain-containing protein</fullName>
    </recommendedName>
</protein>
<evidence type="ECO:0000313" key="3">
    <source>
        <dbReference type="EMBL" id="KAJ8891757.1"/>
    </source>
</evidence>
<organism evidence="3 4">
    <name type="scientific">Dryococelus australis</name>
    <dbReference type="NCBI Taxonomy" id="614101"/>
    <lineage>
        <taxon>Eukaryota</taxon>
        <taxon>Metazoa</taxon>
        <taxon>Ecdysozoa</taxon>
        <taxon>Arthropoda</taxon>
        <taxon>Hexapoda</taxon>
        <taxon>Insecta</taxon>
        <taxon>Pterygota</taxon>
        <taxon>Neoptera</taxon>
        <taxon>Polyneoptera</taxon>
        <taxon>Phasmatodea</taxon>
        <taxon>Verophasmatodea</taxon>
        <taxon>Anareolatae</taxon>
        <taxon>Phasmatidae</taxon>
        <taxon>Eurycanthinae</taxon>
        <taxon>Dryococelus</taxon>
    </lineage>
</organism>
<evidence type="ECO:0000313" key="4">
    <source>
        <dbReference type="Proteomes" id="UP001159363"/>
    </source>
</evidence>
<accession>A0ABQ9I5I8</accession>
<feature type="non-terminal residue" evidence="3">
    <location>
        <position position="412"/>
    </location>
</feature>
<dbReference type="Gene3D" id="3.30.420.10">
    <property type="entry name" value="Ribonuclease H-like superfamily/Ribonuclease H"/>
    <property type="match status" value="1"/>
</dbReference>
<keyword evidence="4" id="KW-1185">Reference proteome</keyword>
<proteinExistence type="predicted"/>
<dbReference type="PANTHER" id="PTHR37984:SF8">
    <property type="entry name" value="CCHC-TYPE DOMAIN-CONTAINING PROTEIN"/>
    <property type="match status" value="1"/>
</dbReference>
<dbReference type="InterPro" id="IPR041577">
    <property type="entry name" value="RT_RNaseH_2"/>
</dbReference>
<name>A0ABQ9I5I8_9NEOP</name>
<gene>
    <name evidence="3" type="ORF">PR048_004310</name>
</gene>
<reference evidence="3 4" key="1">
    <citation type="submission" date="2023-02" db="EMBL/GenBank/DDBJ databases">
        <title>LHISI_Scaffold_Assembly.</title>
        <authorList>
            <person name="Stuart O.P."/>
            <person name="Cleave R."/>
            <person name="Magrath M.J.L."/>
            <person name="Mikheyev A.S."/>
        </authorList>
    </citation>
    <scope>NUCLEOTIDE SEQUENCE [LARGE SCALE GENOMIC DNA]</scope>
    <source>
        <strain evidence="3">Daus_M_001</strain>
        <tissue evidence="3">Leg muscle</tissue>
    </source>
</reference>
<dbReference type="EMBL" id="JARBHB010000002">
    <property type="protein sequence ID" value="KAJ8891757.1"/>
    <property type="molecule type" value="Genomic_DNA"/>
</dbReference>
<dbReference type="InterPro" id="IPR043502">
    <property type="entry name" value="DNA/RNA_pol_sf"/>
</dbReference>
<dbReference type="Pfam" id="PF17919">
    <property type="entry name" value="RT_RNaseH_2"/>
    <property type="match status" value="1"/>
</dbReference>
<sequence length="412" mass="46532">MKLSSVHVAIQVTRRECSVLGRKCNKCGRLNHFAVGCRVRQVRALQASQDSDSDRFQLHSLKVVGSVNSHTSYVPKAQDPHMQWKEVLKIEHKNVVVKLDTGSETEVDKNFRDIPNCIAYIDDLICSGETEEEHDRAVKIISRTDLVSQAPCLRSSDASLSIILQCDASQSGLGPCLLQEGQPVAFAYRKLTESECNWAQVEKELLAIVYGGYRACKTRPQMLSIVHEGHGAVGRCLTRDGSIMYWTGWVEMYVKQCKSCEKYAPRNKKHEYHARYITTLPYERVSSDILAFGDNIPLNSTEFRNFAKDRFELQFSSPRYAQSNGLAEKGVHIAKQFLRKCWETDTDCREALREYCNTPIPGIGSRGTLIGDRDSSEKTISTMQDAVERKTALSEDEENLPGWSESDIHVQQ</sequence>
<feature type="domain" description="Reverse transcriptase/retrotransposon-derived protein RNase H-like" evidence="2">
    <location>
        <begin position="133"/>
        <end position="210"/>
    </location>
</feature>
<evidence type="ECO:0000256" key="1">
    <source>
        <dbReference type="SAM" id="MobiDB-lite"/>
    </source>
</evidence>
<dbReference type="InterPro" id="IPR050951">
    <property type="entry name" value="Retrovirus_Pol_polyprotein"/>
</dbReference>
<evidence type="ECO:0000259" key="2">
    <source>
        <dbReference type="Pfam" id="PF17919"/>
    </source>
</evidence>
<dbReference type="InterPro" id="IPR036397">
    <property type="entry name" value="RNaseH_sf"/>
</dbReference>
<dbReference type="PANTHER" id="PTHR37984">
    <property type="entry name" value="PROTEIN CBG26694"/>
    <property type="match status" value="1"/>
</dbReference>
<dbReference type="Proteomes" id="UP001159363">
    <property type="component" value="Chromosome 2"/>
</dbReference>
<feature type="region of interest" description="Disordered" evidence="1">
    <location>
        <begin position="382"/>
        <end position="412"/>
    </location>
</feature>
<dbReference type="SUPFAM" id="SSF56672">
    <property type="entry name" value="DNA/RNA polymerases"/>
    <property type="match status" value="1"/>
</dbReference>